<dbReference type="PANTHER" id="PTHR11142:SF0">
    <property type="entry name" value="TRNA PSEUDOURIDINE SYNTHASE-LIKE 1"/>
    <property type="match status" value="1"/>
</dbReference>
<dbReference type="Pfam" id="PF01416">
    <property type="entry name" value="PseudoU_synth_1"/>
    <property type="match status" value="2"/>
</dbReference>
<protein>
    <recommendedName>
        <fullName evidence="4">tRNA pseudouridine synthase A</fullName>
        <ecNumber evidence="4">5.4.99.12</ecNumber>
    </recommendedName>
    <alternativeName>
        <fullName evidence="4">tRNA pseudouridine(38-40) synthase</fullName>
    </alternativeName>
    <alternativeName>
        <fullName evidence="4">tRNA pseudouridylate synthase I</fullName>
    </alternativeName>
    <alternativeName>
        <fullName evidence="4">tRNA-uridine isomerase I</fullName>
    </alternativeName>
</protein>
<evidence type="ECO:0000259" key="8">
    <source>
        <dbReference type="Pfam" id="PF01416"/>
    </source>
</evidence>
<dbReference type="Gene3D" id="3.30.70.580">
    <property type="entry name" value="Pseudouridine synthase I, catalytic domain, N-terminal subdomain"/>
    <property type="match status" value="1"/>
</dbReference>
<comment type="caution">
    <text evidence="9">The sequence shown here is derived from an EMBL/GenBank/DDBJ whole genome shotgun (WGS) entry which is preliminary data.</text>
</comment>
<dbReference type="InterPro" id="IPR001406">
    <property type="entry name" value="PsdUridine_synth_TruA"/>
</dbReference>
<evidence type="ECO:0000256" key="7">
    <source>
        <dbReference type="RuleBase" id="RU003792"/>
    </source>
</evidence>
<evidence type="ECO:0000256" key="6">
    <source>
        <dbReference type="PIRSR" id="PIRSR001430-2"/>
    </source>
</evidence>
<keyword evidence="10" id="KW-1185">Reference proteome</keyword>
<dbReference type="PANTHER" id="PTHR11142">
    <property type="entry name" value="PSEUDOURIDYLATE SYNTHASE"/>
    <property type="match status" value="1"/>
</dbReference>
<evidence type="ECO:0000256" key="5">
    <source>
        <dbReference type="PIRSR" id="PIRSR001430-1"/>
    </source>
</evidence>
<evidence type="ECO:0000256" key="1">
    <source>
        <dbReference type="ARBA" id="ARBA00009375"/>
    </source>
</evidence>
<sequence length="245" mass="27508">MRYAIEFSYNGSAYFGYQIQPREVSVQGTLEDALSMLLGAQVKTVGAGRTDTGVHAKKMVAHFDFEPSLRQDLVTRLNRYLPADIWIERIVPVSEDFHARFDATYRRYQYLISLKKDPFLQGLSWSIYPRSLDVEAMQKGAEIVLQYSDFACFSKVGADNKTTLCRIDHAFWEEKEGVLVFSICADRFLRNMVRAIVGTLVDVGLGKLKAQDLHGIIQSKSRAKASGSAPAHGLYLVDVGYPTPL</sequence>
<dbReference type="PIRSF" id="PIRSF001430">
    <property type="entry name" value="tRNA_psdUrid_synth"/>
    <property type="match status" value="1"/>
</dbReference>
<feature type="active site" description="Nucleophile" evidence="4 5">
    <location>
        <position position="51"/>
    </location>
</feature>
<organism evidence="9 10">
    <name type="scientific">Planobacterium oryzisoli</name>
    <dbReference type="NCBI Taxonomy" id="2771435"/>
    <lineage>
        <taxon>Bacteria</taxon>
        <taxon>Pseudomonadati</taxon>
        <taxon>Bacteroidota</taxon>
        <taxon>Flavobacteriia</taxon>
        <taxon>Flavobacteriales</taxon>
        <taxon>Weeksellaceae</taxon>
        <taxon>Chryseobacterium group</taxon>
        <taxon>Chryseobacterium</taxon>
    </lineage>
</organism>
<feature type="domain" description="Pseudouridine synthase I TruA alpha/beta" evidence="8">
    <location>
        <begin position="8"/>
        <end position="102"/>
    </location>
</feature>
<proteinExistence type="inferred from homology"/>
<accession>A0A930YVT2</accession>
<dbReference type="InterPro" id="IPR020097">
    <property type="entry name" value="PsdUridine_synth_TruA_a/b_dom"/>
</dbReference>
<dbReference type="NCBIfam" id="TIGR00071">
    <property type="entry name" value="hisT_truA"/>
    <property type="match status" value="1"/>
</dbReference>
<comment type="catalytic activity">
    <reaction evidence="4 7">
        <text>uridine(38/39/40) in tRNA = pseudouridine(38/39/40) in tRNA</text>
        <dbReference type="Rhea" id="RHEA:22376"/>
        <dbReference type="Rhea" id="RHEA-COMP:10085"/>
        <dbReference type="Rhea" id="RHEA-COMP:10087"/>
        <dbReference type="ChEBI" id="CHEBI:65314"/>
        <dbReference type="ChEBI" id="CHEBI:65315"/>
        <dbReference type="EC" id="5.4.99.12"/>
    </reaction>
</comment>
<evidence type="ECO:0000256" key="2">
    <source>
        <dbReference type="ARBA" id="ARBA00022694"/>
    </source>
</evidence>
<evidence type="ECO:0000256" key="4">
    <source>
        <dbReference type="HAMAP-Rule" id="MF_00171"/>
    </source>
</evidence>
<dbReference type="InterPro" id="IPR020094">
    <property type="entry name" value="TruA/RsuA/RluB/E/F_N"/>
</dbReference>
<feature type="binding site" evidence="4 6">
    <location>
        <position position="108"/>
    </location>
    <ligand>
        <name>substrate</name>
    </ligand>
</feature>
<dbReference type="InterPro" id="IPR020103">
    <property type="entry name" value="PsdUridine_synth_cat_dom_sf"/>
</dbReference>
<keyword evidence="2 4" id="KW-0819">tRNA processing</keyword>
<dbReference type="GO" id="GO:0031119">
    <property type="term" value="P:tRNA pseudouridine synthesis"/>
    <property type="evidence" value="ECO:0007669"/>
    <property type="project" value="UniProtKB-UniRule"/>
</dbReference>
<dbReference type="Proteomes" id="UP000694480">
    <property type="component" value="Unassembled WGS sequence"/>
</dbReference>
<reference evidence="9" key="1">
    <citation type="submission" date="2020-11" db="EMBL/GenBank/DDBJ databases">
        <title>Genome seq and assembly of Planobacterium sp.</title>
        <authorList>
            <person name="Chhetri G."/>
        </authorList>
    </citation>
    <scope>NUCLEOTIDE SEQUENCE</scope>
    <source>
        <strain evidence="9">GCR5</strain>
    </source>
</reference>
<dbReference type="HAMAP" id="MF_00171">
    <property type="entry name" value="TruA"/>
    <property type="match status" value="1"/>
</dbReference>
<feature type="domain" description="Pseudouridine synthase I TruA alpha/beta" evidence="8">
    <location>
        <begin position="149"/>
        <end position="242"/>
    </location>
</feature>
<name>A0A930YVT2_9FLAO</name>
<dbReference type="EC" id="5.4.99.12" evidence="4"/>
<comment type="subunit">
    <text evidence="4">Homodimer.</text>
</comment>
<comment type="caution">
    <text evidence="4">Lacks conserved residue(s) required for the propagation of feature annotation.</text>
</comment>
<dbReference type="EMBL" id="JADKYY010000005">
    <property type="protein sequence ID" value="MBF5027236.1"/>
    <property type="molecule type" value="Genomic_DNA"/>
</dbReference>
<dbReference type="RefSeq" id="WP_194739166.1">
    <property type="nucleotide sequence ID" value="NZ_JADKYY010000005.1"/>
</dbReference>
<dbReference type="InterPro" id="IPR020095">
    <property type="entry name" value="PsdUridine_synth_TruA_C"/>
</dbReference>
<dbReference type="SUPFAM" id="SSF55120">
    <property type="entry name" value="Pseudouridine synthase"/>
    <property type="match status" value="1"/>
</dbReference>
<keyword evidence="3 4" id="KW-0413">Isomerase</keyword>
<dbReference type="GO" id="GO:0003723">
    <property type="term" value="F:RNA binding"/>
    <property type="evidence" value="ECO:0007669"/>
    <property type="project" value="InterPro"/>
</dbReference>
<dbReference type="CDD" id="cd02570">
    <property type="entry name" value="PseudoU_synth_EcTruA"/>
    <property type="match status" value="1"/>
</dbReference>
<evidence type="ECO:0000313" key="9">
    <source>
        <dbReference type="EMBL" id="MBF5027236.1"/>
    </source>
</evidence>
<dbReference type="FunFam" id="3.30.70.580:FF:000001">
    <property type="entry name" value="tRNA pseudouridine synthase A"/>
    <property type="match status" value="1"/>
</dbReference>
<evidence type="ECO:0000313" key="10">
    <source>
        <dbReference type="Proteomes" id="UP000694480"/>
    </source>
</evidence>
<evidence type="ECO:0000256" key="3">
    <source>
        <dbReference type="ARBA" id="ARBA00023235"/>
    </source>
</evidence>
<dbReference type="Gene3D" id="3.30.70.660">
    <property type="entry name" value="Pseudouridine synthase I, catalytic domain, C-terminal subdomain"/>
    <property type="match status" value="1"/>
</dbReference>
<comment type="similarity">
    <text evidence="1 4 7">Belongs to the tRNA pseudouridine synthase TruA family.</text>
</comment>
<dbReference type="AlphaFoldDB" id="A0A930YVT2"/>
<gene>
    <name evidence="4 9" type="primary">truA</name>
    <name evidence="9" type="ORF">IC612_05435</name>
</gene>
<comment type="function">
    <text evidence="4">Formation of pseudouridine at positions 38, 39 and 40 in the anticodon stem and loop of transfer RNAs.</text>
</comment>
<dbReference type="GO" id="GO:0160147">
    <property type="term" value="F:tRNA pseudouridine(38-40) synthase activity"/>
    <property type="evidence" value="ECO:0007669"/>
    <property type="project" value="UniProtKB-EC"/>
</dbReference>